<evidence type="ECO:0000313" key="4">
    <source>
        <dbReference type="Proteomes" id="UP000636264"/>
    </source>
</evidence>
<sequence length="117" mass="12455">MTAIRDISPGRRQAAQDRGDIQKGLTGDKVPGFDPAAAPLETDAEAAGTPEASSAYDDPAMATPASNRDAHQSSHADAMRSFDGKQPHPSRRTTGIWWFLLGIVAALIVVILFVLRS</sequence>
<feature type="compositionally biased region" description="Low complexity" evidence="1">
    <location>
        <begin position="34"/>
        <end position="47"/>
    </location>
</feature>
<evidence type="ECO:0000313" key="3">
    <source>
        <dbReference type="EMBL" id="GGA74824.1"/>
    </source>
</evidence>
<accession>A0A916RX89</accession>
<dbReference type="RefSeq" id="WP_188722014.1">
    <property type="nucleotide sequence ID" value="NZ_BMIF01000010.1"/>
</dbReference>
<dbReference type="EMBL" id="BMIF01000010">
    <property type="protein sequence ID" value="GGA74824.1"/>
    <property type="molecule type" value="Genomic_DNA"/>
</dbReference>
<reference evidence="3" key="2">
    <citation type="submission" date="2020-09" db="EMBL/GenBank/DDBJ databases">
        <authorList>
            <person name="Sun Q."/>
            <person name="Zhou Y."/>
        </authorList>
    </citation>
    <scope>NUCLEOTIDE SEQUENCE</scope>
    <source>
        <strain evidence="3">CGMCC 1.15320</strain>
    </source>
</reference>
<organism evidence="3 4">
    <name type="scientific">Nitratireductor aestuarii</name>
    <dbReference type="NCBI Taxonomy" id="1735103"/>
    <lineage>
        <taxon>Bacteria</taxon>
        <taxon>Pseudomonadati</taxon>
        <taxon>Pseudomonadota</taxon>
        <taxon>Alphaproteobacteria</taxon>
        <taxon>Hyphomicrobiales</taxon>
        <taxon>Phyllobacteriaceae</taxon>
        <taxon>Nitratireductor</taxon>
    </lineage>
</organism>
<feature type="region of interest" description="Disordered" evidence="1">
    <location>
        <begin position="1"/>
        <end position="90"/>
    </location>
</feature>
<reference evidence="3" key="1">
    <citation type="journal article" date="2014" name="Int. J. Syst. Evol. Microbiol.">
        <title>Complete genome sequence of Corynebacterium casei LMG S-19264T (=DSM 44701T), isolated from a smear-ripened cheese.</title>
        <authorList>
            <consortium name="US DOE Joint Genome Institute (JGI-PGF)"/>
            <person name="Walter F."/>
            <person name="Albersmeier A."/>
            <person name="Kalinowski J."/>
            <person name="Ruckert C."/>
        </authorList>
    </citation>
    <scope>NUCLEOTIDE SEQUENCE</scope>
    <source>
        <strain evidence="3">CGMCC 1.15320</strain>
    </source>
</reference>
<feature type="compositionally biased region" description="Basic and acidic residues" evidence="1">
    <location>
        <begin position="68"/>
        <end position="86"/>
    </location>
</feature>
<gene>
    <name evidence="3" type="ORF">GCM10011385_31060</name>
</gene>
<keyword evidence="4" id="KW-1185">Reference proteome</keyword>
<proteinExistence type="predicted"/>
<keyword evidence="2" id="KW-0812">Transmembrane</keyword>
<dbReference type="Proteomes" id="UP000636264">
    <property type="component" value="Unassembled WGS sequence"/>
</dbReference>
<comment type="caution">
    <text evidence="3">The sequence shown here is derived from an EMBL/GenBank/DDBJ whole genome shotgun (WGS) entry which is preliminary data.</text>
</comment>
<evidence type="ECO:0000256" key="2">
    <source>
        <dbReference type="SAM" id="Phobius"/>
    </source>
</evidence>
<protein>
    <submittedName>
        <fullName evidence="3">Uncharacterized protein</fullName>
    </submittedName>
</protein>
<evidence type="ECO:0000256" key="1">
    <source>
        <dbReference type="SAM" id="MobiDB-lite"/>
    </source>
</evidence>
<keyword evidence="2" id="KW-0472">Membrane</keyword>
<keyword evidence="2" id="KW-1133">Transmembrane helix</keyword>
<name>A0A916RX89_9HYPH</name>
<feature type="transmembrane region" description="Helical" evidence="2">
    <location>
        <begin position="96"/>
        <end position="115"/>
    </location>
</feature>
<dbReference type="AlphaFoldDB" id="A0A916RX89"/>